<dbReference type="Gene3D" id="3.20.20.70">
    <property type="entry name" value="Aldolase class I"/>
    <property type="match status" value="1"/>
</dbReference>
<evidence type="ECO:0000259" key="1">
    <source>
        <dbReference type="Pfam" id="PF00724"/>
    </source>
</evidence>
<gene>
    <name evidence="2" type="ORF">GV64_00435</name>
</gene>
<dbReference type="GO" id="GO:0010181">
    <property type="term" value="F:FMN binding"/>
    <property type="evidence" value="ECO:0007669"/>
    <property type="project" value="InterPro"/>
</dbReference>
<proteinExistence type="predicted"/>
<dbReference type="STRING" id="305900.GV64_00435"/>
<evidence type="ECO:0000313" key="3">
    <source>
        <dbReference type="Proteomes" id="UP000027997"/>
    </source>
</evidence>
<dbReference type="Proteomes" id="UP000027997">
    <property type="component" value="Unassembled WGS sequence"/>
</dbReference>
<dbReference type="InterPro" id="IPR001155">
    <property type="entry name" value="OxRdtase_FMN_N"/>
</dbReference>
<protein>
    <submittedName>
        <fullName evidence="2">1,2-oxophytodienoate reductase</fullName>
    </submittedName>
</protein>
<dbReference type="InterPro" id="IPR013785">
    <property type="entry name" value="Aldolase_TIM"/>
</dbReference>
<dbReference type="GO" id="GO:0016491">
    <property type="term" value="F:oxidoreductase activity"/>
    <property type="evidence" value="ECO:0007669"/>
    <property type="project" value="InterPro"/>
</dbReference>
<dbReference type="InterPro" id="IPR045247">
    <property type="entry name" value="Oye-like"/>
</dbReference>
<name>A0A081K5H9_9GAMM</name>
<dbReference type="GO" id="GO:0005829">
    <property type="term" value="C:cytosol"/>
    <property type="evidence" value="ECO:0007669"/>
    <property type="project" value="TreeGrafter"/>
</dbReference>
<reference evidence="2 3" key="1">
    <citation type="submission" date="2014-06" db="EMBL/GenBank/DDBJ databases">
        <title>Whole Genome Sequences of Three Symbiotic Endozoicomonas Bacteria.</title>
        <authorList>
            <person name="Neave M.J."/>
            <person name="Apprill A."/>
            <person name="Voolstra C.R."/>
        </authorList>
    </citation>
    <scope>NUCLEOTIDE SEQUENCE [LARGE SCALE GENOMIC DNA]</scope>
    <source>
        <strain evidence="2 3">DSM 22380</strain>
    </source>
</reference>
<dbReference type="eggNOG" id="COG1902">
    <property type="taxonomic scope" value="Bacteria"/>
</dbReference>
<sequence>MAYDTSVLFTPFACGKLQLPNRIVMAPMTRNFADNWLPTVEMGEYYRRRAEGGTGFIISECTAINHRASNAYEGVPIFYGQAALEQWKKIVDQVHVAGGKFAAQIWHSGPERRSNIGPAYGELGVGPVDVFEEGERVVRGLEKAEIQEIIDSFAQAAHDAESIGCDAVEIHGAHGYLIDKFLWHRSNQRSDEYGGELINRLKLAVEVVRAIRNSVSEMFPVIFRFSQWKVDDYSAHTALTRGDLAVIIRALSEAGVDIFHVSTRRFWEPAFNDGPETLAHLFKKLSGKPVIAVGSISLNRPLILAPSGQFIGAETTCNLEPLLSSMQNEEFDLCAIGRSLVANPDWANKVWQCDFESLRPFSAELLNELY</sequence>
<dbReference type="PANTHER" id="PTHR22893">
    <property type="entry name" value="NADH OXIDOREDUCTASE-RELATED"/>
    <property type="match status" value="1"/>
</dbReference>
<comment type="caution">
    <text evidence="2">The sequence shown here is derived from an EMBL/GenBank/DDBJ whole genome shotgun (WGS) entry which is preliminary data.</text>
</comment>
<accession>A0A081K5H9</accession>
<dbReference type="SUPFAM" id="SSF51395">
    <property type="entry name" value="FMN-linked oxidoreductases"/>
    <property type="match status" value="1"/>
</dbReference>
<dbReference type="Pfam" id="PF00724">
    <property type="entry name" value="Oxidored_FMN"/>
    <property type="match status" value="1"/>
</dbReference>
<dbReference type="EMBL" id="JOJP01000001">
    <property type="protein sequence ID" value="KEI69405.1"/>
    <property type="molecule type" value="Genomic_DNA"/>
</dbReference>
<organism evidence="2 3">
    <name type="scientific">Endozoicomonas elysicola</name>
    <dbReference type="NCBI Taxonomy" id="305900"/>
    <lineage>
        <taxon>Bacteria</taxon>
        <taxon>Pseudomonadati</taxon>
        <taxon>Pseudomonadota</taxon>
        <taxon>Gammaproteobacteria</taxon>
        <taxon>Oceanospirillales</taxon>
        <taxon>Endozoicomonadaceae</taxon>
        <taxon>Endozoicomonas</taxon>
    </lineage>
</organism>
<dbReference type="AlphaFoldDB" id="A0A081K5H9"/>
<evidence type="ECO:0000313" key="2">
    <source>
        <dbReference type="EMBL" id="KEI69405.1"/>
    </source>
</evidence>
<dbReference type="PANTHER" id="PTHR22893:SF55">
    <property type="entry name" value="OXIDOREDUCTASE-RELATED"/>
    <property type="match status" value="1"/>
</dbReference>
<dbReference type="RefSeq" id="WP_020582672.1">
    <property type="nucleotide sequence ID" value="NZ_JOJP01000001.1"/>
</dbReference>
<feature type="domain" description="NADH:flavin oxidoreductase/NADH oxidase N-terminal" evidence="1">
    <location>
        <begin position="8"/>
        <end position="350"/>
    </location>
</feature>
<keyword evidence="3" id="KW-1185">Reference proteome</keyword>